<organism evidence="2 3">
    <name type="scientific">Lujinxingia litoralis</name>
    <dbReference type="NCBI Taxonomy" id="2211119"/>
    <lineage>
        <taxon>Bacteria</taxon>
        <taxon>Deltaproteobacteria</taxon>
        <taxon>Bradymonadales</taxon>
        <taxon>Lujinxingiaceae</taxon>
        <taxon>Lujinxingia</taxon>
    </lineage>
</organism>
<feature type="transmembrane region" description="Helical" evidence="1">
    <location>
        <begin position="43"/>
        <end position="65"/>
    </location>
</feature>
<keyword evidence="3" id="KW-1185">Reference proteome</keyword>
<evidence type="ECO:0000256" key="1">
    <source>
        <dbReference type="SAM" id="Phobius"/>
    </source>
</evidence>
<gene>
    <name evidence="2" type="ORF">DL240_01495</name>
</gene>
<name>A0A328CBH0_9DELT</name>
<feature type="transmembrane region" description="Helical" evidence="1">
    <location>
        <begin position="124"/>
        <end position="141"/>
    </location>
</feature>
<evidence type="ECO:0000313" key="2">
    <source>
        <dbReference type="EMBL" id="RAL24910.1"/>
    </source>
</evidence>
<keyword evidence="1" id="KW-0472">Membrane</keyword>
<evidence type="ECO:0000313" key="3">
    <source>
        <dbReference type="Proteomes" id="UP000249169"/>
    </source>
</evidence>
<comment type="caution">
    <text evidence="2">The sequence shown here is derived from an EMBL/GenBank/DDBJ whole genome shotgun (WGS) entry which is preliminary data.</text>
</comment>
<dbReference type="AlphaFoldDB" id="A0A328CBH0"/>
<dbReference type="RefSeq" id="WP_111728082.1">
    <property type="nucleotide sequence ID" value="NZ_QHKO01000001.1"/>
</dbReference>
<dbReference type="Proteomes" id="UP000249169">
    <property type="component" value="Unassembled WGS sequence"/>
</dbReference>
<reference evidence="2 3" key="1">
    <citation type="submission" date="2018-05" db="EMBL/GenBank/DDBJ databases">
        <title>Lujinxingia marina gen. nov. sp. nov., a new facultative anaerobic member of the class Deltaproteobacteria, and proposal of Lujinxingaceae fam. nov.</title>
        <authorList>
            <person name="Li C.-M."/>
        </authorList>
    </citation>
    <scope>NUCLEOTIDE SEQUENCE [LARGE SCALE GENOMIC DNA]</scope>
    <source>
        <strain evidence="2 3">B210</strain>
    </source>
</reference>
<dbReference type="OrthoDB" id="329514at2"/>
<dbReference type="EMBL" id="QHKO01000001">
    <property type="protein sequence ID" value="RAL24910.1"/>
    <property type="molecule type" value="Genomic_DNA"/>
</dbReference>
<feature type="transmembrane region" description="Helical" evidence="1">
    <location>
        <begin position="12"/>
        <end position="31"/>
    </location>
</feature>
<feature type="transmembrane region" description="Helical" evidence="1">
    <location>
        <begin position="85"/>
        <end position="103"/>
    </location>
</feature>
<protein>
    <recommendedName>
        <fullName evidence="4">Cytochrome B</fullName>
    </recommendedName>
</protein>
<keyword evidence="1" id="KW-0812">Transmembrane</keyword>
<keyword evidence="1" id="KW-1133">Transmembrane helix</keyword>
<evidence type="ECO:0008006" key="4">
    <source>
        <dbReference type="Google" id="ProtNLM"/>
    </source>
</evidence>
<proteinExistence type="predicted"/>
<accession>A0A328CBH0</accession>
<sequence length="148" mass="16152">MVEVLVAIHNVLRWVVLMAAFAAIAGAWQGVISKRAWTKGDRLRSVVLVASLHTQLLLGLVLYGLSPVVRSGFADMATAMGERSIRFFVVEHIFLMIVAVVVVQVGSIMAKKADNDAAKHKRSAIFFTVGLLLILGAIPWFRPLFPGL</sequence>